<evidence type="ECO:0000256" key="6">
    <source>
        <dbReference type="ARBA" id="ARBA00022692"/>
    </source>
</evidence>
<dbReference type="AlphaFoldDB" id="A0A6B2FY48"/>
<dbReference type="Pfam" id="PF02709">
    <property type="entry name" value="Glyco_transf_7C"/>
    <property type="match status" value="1"/>
</dbReference>
<evidence type="ECO:0000256" key="2">
    <source>
        <dbReference type="ARBA" id="ARBA00004922"/>
    </source>
</evidence>
<evidence type="ECO:0000313" key="14">
    <source>
        <dbReference type="EMBL" id="NDJ96478.1"/>
    </source>
</evidence>
<keyword evidence="9 11" id="KW-0472">Membrane</keyword>
<keyword evidence="10" id="KW-0325">Glycoprotein</keyword>
<keyword evidence="8 11" id="KW-1133">Transmembrane helix</keyword>
<dbReference type="EMBL" id="GHBR01001125">
    <property type="protein sequence ID" value="NDJ96478.1"/>
    <property type="molecule type" value="Transcribed_RNA"/>
</dbReference>
<keyword evidence="4" id="KW-0328">Glycosyltransferase</keyword>
<evidence type="ECO:0000256" key="8">
    <source>
        <dbReference type="ARBA" id="ARBA00022989"/>
    </source>
</evidence>
<keyword evidence="6 11" id="KW-0812">Transmembrane</keyword>
<feature type="domain" description="Galactosyltransferase C-terminal" evidence="12">
    <location>
        <begin position="185"/>
        <end position="237"/>
    </location>
</feature>
<comment type="subcellular location">
    <subcellularLocation>
        <location evidence="1">Membrane</location>
        <topology evidence="1">Single-pass type II membrane protein</topology>
    </subcellularLocation>
</comment>
<evidence type="ECO:0000256" key="11">
    <source>
        <dbReference type="SAM" id="Phobius"/>
    </source>
</evidence>
<evidence type="ECO:0000256" key="3">
    <source>
        <dbReference type="ARBA" id="ARBA00005735"/>
    </source>
</evidence>
<evidence type="ECO:0000256" key="4">
    <source>
        <dbReference type="ARBA" id="ARBA00022676"/>
    </source>
</evidence>
<dbReference type="GO" id="GO:0005794">
    <property type="term" value="C:Golgi apparatus"/>
    <property type="evidence" value="ECO:0007669"/>
    <property type="project" value="TreeGrafter"/>
</dbReference>
<dbReference type="UniPathway" id="UPA00378"/>
<keyword evidence="5 14" id="KW-0808">Transferase</keyword>
<dbReference type="Pfam" id="PF13733">
    <property type="entry name" value="Glyco_transf_7N"/>
    <property type="match status" value="1"/>
</dbReference>
<evidence type="ECO:0000256" key="10">
    <source>
        <dbReference type="ARBA" id="ARBA00023180"/>
    </source>
</evidence>
<dbReference type="InterPro" id="IPR003859">
    <property type="entry name" value="Galactosyl_T"/>
</dbReference>
<feature type="domain" description="Galactosyltransferase N-terminal" evidence="13">
    <location>
        <begin position="62"/>
        <end position="180"/>
    </location>
</feature>
<sequence>MFFLHLKVKRKLVIVINTLIIAIILYLFYRFPEKSYYNQEELKHKYYENLVGPIYANLSILNYLDVETELLERQKLNIYNGGFSYQSNFIWQQKIAIIIPFRNRDTQLNTFLNHMHPFLIKQKLNYRIFVVEQVENSTFNRAMLLNIGFVESLQYDFFNCFIFHDIDLLPENDHNIYGCENAPSHFSVAIDTMNYTLPYPSIFGGIEVFKKSQFMAINGFSNLFWGWGGEDDDLYDRYY</sequence>
<evidence type="ECO:0000256" key="1">
    <source>
        <dbReference type="ARBA" id="ARBA00004606"/>
    </source>
</evidence>
<comment type="similarity">
    <text evidence="3">Belongs to the glycosyltransferase 7 family.</text>
</comment>
<name>A0A6B2FY48_MYXSQ</name>
<dbReference type="GO" id="GO:0016020">
    <property type="term" value="C:membrane"/>
    <property type="evidence" value="ECO:0007669"/>
    <property type="project" value="UniProtKB-SubCell"/>
</dbReference>
<dbReference type="GO" id="GO:0008378">
    <property type="term" value="F:galactosyltransferase activity"/>
    <property type="evidence" value="ECO:0007669"/>
    <property type="project" value="TreeGrafter"/>
</dbReference>
<feature type="transmembrane region" description="Helical" evidence="11">
    <location>
        <begin position="12"/>
        <end position="29"/>
    </location>
</feature>
<evidence type="ECO:0000259" key="13">
    <source>
        <dbReference type="Pfam" id="PF13733"/>
    </source>
</evidence>
<dbReference type="Gene3D" id="3.90.550.10">
    <property type="entry name" value="Spore Coat Polysaccharide Biosynthesis Protein SpsA, Chain A"/>
    <property type="match status" value="1"/>
</dbReference>
<comment type="pathway">
    <text evidence="2">Protein modification; protein glycosylation.</text>
</comment>
<evidence type="ECO:0000256" key="7">
    <source>
        <dbReference type="ARBA" id="ARBA00022968"/>
    </source>
</evidence>
<dbReference type="PRINTS" id="PR02050">
    <property type="entry name" value="B14GALTRFASE"/>
</dbReference>
<accession>A0A6B2FY48</accession>
<dbReference type="GO" id="GO:0005975">
    <property type="term" value="P:carbohydrate metabolic process"/>
    <property type="evidence" value="ECO:0007669"/>
    <property type="project" value="InterPro"/>
</dbReference>
<dbReference type="InterPro" id="IPR027791">
    <property type="entry name" value="Galactosyl_T_C"/>
</dbReference>
<organism evidence="14">
    <name type="scientific">Myxobolus squamalis</name>
    <name type="common">Myxosporean</name>
    <dbReference type="NCBI Taxonomy" id="59785"/>
    <lineage>
        <taxon>Eukaryota</taxon>
        <taxon>Metazoa</taxon>
        <taxon>Cnidaria</taxon>
        <taxon>Myxozoa</taxon>
        <taxon>Myxosporea</taxon>
        <taxon>Bivalvulida</taxon>
        <taxon>Platysporina</taxon>
        <taxon>Myxobolidae</taxon>
        <taxon>Myxobolus</taxon>
    </lineage>
</organism>
<dbReference type="PANTHER" id="PTHR19300:SF57">
    <property type="entry name" value="BETA-1,4-N-ACETYLGALACTOSAMINYLTRANSFERASE"/>
    <property type="match status" value="1"/>
</dbReference>
<reference evidence="14" key="1">
    <citation type="submission" date="2018-11" db="EMBL/GenBank/DDBJ databases">
        <title>Myxobolus squamalis genome and transcriptome.</title>
        <authorList>
            <person name="Yahalomi D."/>
            <person name="Atkinson S.D."/>
            <person name="Neuhof M."/>
            <person name="Chang E.S."/>
            <person name="Philippe H."/>
            <person name="Cartwright P."/>
            <person name="Bartholomew J.L."/>
            <person name="Huchon D."/>
        </authorList>
    </citation>
    <scope>NUCLEOTIDE SEQUENCE</scope>
    <source>
        <strain evidence="14">71B08</strain>
        <tissue evidence="14">Whole</tissue>
    </source>
</reference>
<dbReference type="InterPro" id="IPR029044">
    <property type="entry name" value="Nucleotide-diphossugar_trans"/>
</dbReference>
<protein>
    <submittedName>
        <fullName evidence="14">Beta-1,4-N-acetylgalactosaminyltransferase bre-4 (Trinotate prediction)</fullName>
    </submittedName>
</protein>
<keyword evidence="7" id="KW-0735">Signal-anchor</keyword>
<dbReference type="PANTHER" id="PTHR19300">
    <property type="entry name" value="BETA-1,4-GALACTOSYLTRANSFERASE"/>
    <property type="match status" value="1"/>
</dbReference>
<dbReference type="SUPFAM" id="SSF53448">
    <property type="entry name" value="Nucleotide-diphospho-sugar transferases"/>
    <property type="match status" value="1"/>
</dbReference>
<dbReference type="GO" id="GO:0033842">
    <property type="term" value="F:N-acetyl-beta-glucosaminyl-derivative 4-beta-N-acetylgalactosaminyltransferase activity"/>
    <property type="evidence" value="ECO:0007669"/>
    <property type="project" value="TreeGrafter"/>
</dbReference>
<dbReference type="InterPro" id="IPR027995">
    <property type="entry name" value="Galactosyl_T_N"/>
</dbReference>
<evidence type="ECO:0000259" key="12">
    <source>
        <dbReference type="Pfam" id="PF02709"/>
    </source>
</evidence>
<evidence type="ECO:0000256" key="9">
    <source>
        <dbReference type="ARBA" id="ARBA00023136"/>
    </source>
</evidence>
<evidence type="ECO:0000256" key="5">
    <source>
        <dbReference type="ARBA" id="ARBA00022679"/>
    </source>
</evidence>
<dbReference type="GO" id="GO:0006688">
    <property type="term" value="P:glycosphingolipid biosynthetic process"/>
    <property type="evidence" value="ECO:0007669"/>
    <property type="project" value="TreeGrafter"/>
</dbReference>
<proteinExistence type="inferred from homology"/>